<feature type="domain" description="Peroxisomal multifunctional enzyme type 2-like N-terminal" evidence="2">
    <location>
        <begin position="22"/>
        <end position="160"/>
    </location>
</feature>
<dbReference type="GeneID" id="37271289"/>
<dbReference type="Pfam" id="PF22622">
    <property type="entry name" value="MFE-2_hydrat-2_N"/>
    <property type="match status" value="1"/>
</dbReference>
<dbReference type="InterPro" id="IPR029069">
    <property type="entry name" value="HotDog_dom_sf"/>
</dbReference>
<dbReference type="GO" id="GO:0044594">
    <property type="term" value="F:17-beta-hydroxysteroid dehydrogenase (NAD+) activity"/>
    <property type="evidence" value="ECO:0007669"/>
    <property type="project" value="TreeGrafter"/>
</dbReference>
<dbReference type="GO" id="GO:0006635">
    <property type="term" value="P:fatty acid beta-oxidation"/>
    <property type="evidence" value="ECO:0007669"/>
    <property type="project" value="TreeGrafter"/>
</dbReference>
<dbReference type="Pfam" id="PF01575">
    <property type="entry name" value="MaoC_dehydratas"/>
    <property type="match status" value="1"/>
</dbReference>
<evidence type="ECO:0000313" key="4">
    <source>
        <dbReference type="Proteomes" id="UP000245946"/>
    </source>
</evidence>
<gene>
    <name evidence="3" type="ORF">FA09DRAFT_334790</name>
</gene>
<evidence type="ECO:0000259" key="1">
    <source>
        <dbReference type="Pfam" id="PF01575"/>
    </source>
</evidence>
<reference evidence="3 4" key="1">
    <citation type="journal article" date="2018" name="Mol. Biol. Evol.">
        <title>Broad Genomic Sampling Reveals a Smut Pathogenic Ancestry of the Fungal Clade Ustilaginomycotina.</title>
        <authorList>
            <person name="Kijpornyongpan T."/>
            <person name="Mondo S.J."/>
            <person name="Barry K."/>
            <person name="Sandor L."/>
            <person name="Lee J."/>
            <person name="Lipzen A."/>
            <person name="Pangilinan J."/>
            <person name="LaButti K."/>
            <person name="Hainaut M."/>
            <person name="Henrissat B."/>
            <person name="Grigoriev I.V."/>
            <person name="Spatafora J.W."/>
            <person name="Aime M.C."/>
        </authorList>
    </citation>
    <scope>NUCLEOTIDE SEQUENCE [LARGE SCALE GENOMIC DNA]</scope>
    <source>
        <strain evidence="3 4">MCA 4186</strain>
    </source>
</reference>
<dbReference type="Gene3D" id="3.10.129.10">
    <property type="entry name" value="Hotdog Thioesterase"/>
    <property type="match status" value="2"/>
</dbReference>
<dbReference type="AlphaFoldDB" id="A0A316Z7D4"/>
<accession>A0A316Z7D4</accession>
<dbReference type="InterPro" id="IPR054357">
    <property type="entry name" value="MFE-2_N"/>
</dbReference>
<keyword evidence="4" id="KW-1185">Reference proteome</keyword>
<name>A0A316Z7D4_9BASI</name>
<dbReference type="STRING" id="58919.A0A316Z7D4"/>
<feature type="domain" description="MaoC-like" evidence="1">
    <location>
        <begin position="179"/>
        <end position="292"/>
    </location>
</feature>
<evidence type="ECO:0000313" key="3">
    <source>
        <dbReference type="EMBL" id="PWN96984.1"/>
    </source>
</evidence>
<dbReference type="RefSeq" id="XP_025597263.1">
    <property type="nucleotide sequence ID" value="XM_025743745.1"/>
</dbReference>
<sequence length="317" mass="33313">MAAVDFNLCIGHAEPPQPVAWNRRDLILYALGIGAGPDDLAYVYEGTRGFRAVGTYPLVLGLKGDGNDTNVFADMVGGRSATPGFPKLDPNTIVHGEQSIQVLAPIPPVAEPGWKLRKRIVGVRDAPEKGKGLVLETEVRLVSPTGHTHAIMIGSAFYRGGSQGTGFSKLIVEKPAAVKPPARKPDFELEEKTSPAQAALYRLSGDYNPLHIDESIGKRGGLPGAILHGLCSYGHAARAVLRSVNPQDGKADAPVTSLLSIAARFTSPVMPGDTLVTQVWTDKQADGTVKVAFEQSVKGGKKSLGGGSALHGMGGAR</sequence>
<dbReference type="PANTHER" id="PTHR13078">
    <property type="entry name" value="PEROXISOMAL MULTIFUNCTIONAL ENZYME TYPE 2-RELATED"/>
    <property type="match status" value="1"/>
</dbReference>
<proteinExistence type="predicted"/>
<dbReference type="GO" id="GO:0005777">
    <property type="term" value="C:peroxisome"/>
    <property type="evidence" value="ECO:0007669"/>
    <property type="project" value="TreeGrafter"/>
</dbReference>
<dbReference type="InterPro" id="IPR002539">
    <property type="entry name" value="MaoC-like_dom"/>
</dbReference>
<dbReference type="OrthoDB" id="60204at2759"/>
<evidence type="ECO:0000259" key="2">
    <source>
        <dbReference type="Pfam" id="PF22622"/>
    </source>
</evidence>
<organism evidence="3 4">
    <name type="scientific">Tilletiopsis washingtonensis</name>
    <dbReference type="NCBI Taxonomy" id="58919"/>
    <lineage>
        <taxon>Eukaryota</taxon>
        <taxon>Fungi</taxon>
        <taxon>Dikarya</taxon>
        <taxon>Basidiomycota</taxon>
        <taxon>Ustilaginomycotina</taxon>
        <taxon>Exobasidiomycetes</taxon>
        <taxon>Entylomatales</taxon>
        <taxon>Entylomatales incertae sedis</taxon>
        <taxon>Tilletiopsis</taxon>
    </lineage>
</organism>
<dbReference type="Proteomes" id="UP000245946">
    <property type="component" value="Unassembled WGS sequence"/>
</dbReference>
<dbReference type="SUPFAM" id="SSF54637">
    <property type="entry name" value="Thioesterase/thiol ester dehydrase-isomerase"/>
    <property type="match status" value="2"/>
</dbReference>
<dbReference type="GO" id="GO:0003857">
    <property type="term" value="F:(3S)-3-hydroxyacyl-CoA dehydrogenase (NAD+) activity"/>
    <property type="evidence" value="ECO:0007669"/>
    <property type="project" value="TreeGrafter"/>
</dbReference>
<protein>
    <submittedName>
        <fullName evidence="3">Uncharacterized protein</fullName>
    </submittedName>
</protein>
<dbReference type="EMBL" id="KZ819297">
    <property type="protein sequence ID" value="PWN96984.1"/>
    <property type="molecule type" value="Genomic_DNA"/>
</dbReference>
<dbReference type="PANTHER" id="PTHR13078:SF57">
    <property type="entry name" value="DEHYDRATASE, PUTATIVE (AFU_ORTHOLOGUE AFUA_5G00640)-RELATED"/>
    <property type="match status" value="1"/>
</dbReference>
<dbReference type="GO" id="GO:0004300">
    <property type="term" value="F:enoyl-CoA hydratase activity"/>
    <property type="evidence" value="ECO:0007669"/>
    <property type="project" value="TreeGrafter"/>
</dbReference>